<proteinExistence type="predicted"/>
<keyword evidence="1" id="KW-0812">Transmembrane</keyword>
<comment type="caution">
    <text evidence="2">The sequence shown here is derived from an EMBL/GenBank/DDBJ whole genome shotgun (WGS) entry which is preliminary data.</text>
</comment>
<sequence>MRERFEDLRFIVMIGLVTLLGTCVTALVG</sequence>
<protein>
    <submittedName>
        <fullName evidence="2">Tfp pilus assembly protein PilN</fullName>
    </submittedName>
</protein>
<evidence type="ECO:0000256" key="1">
    <source>
        <dbReference type="SAM" id="Phobius"/>
    </source>
</evidence>
<dbReference type="Proteomes" id="UP000517759">
    <property type="component" value="Unassembled WGS sequence"/>
</dbReference>
<dbReference type="AlphaFoldDB" id="A0A7W6AHU0"/>
<dbReference type="EMBL" id="JACIDN010000004">
    <property type="protein sequence ID" value="MBB3902998.1"/>
    <property type="molecule type" value="Genomic_DNA"/>
</dbReference>
<organism evidence="2 3">
    <name type="scientific">Methylobacterium brachythecii</name>
    <dbReference type="NCBI Taxonomy" id="1176177"/>
    <lineage>
        <taxon>Bacteria</taxon>
        <taxon>Pseudomonadati</taxon>
        <taxon>Pseudomonadota</taxon>
        <taxon>Alphaproteobacteria</taxon>
        <taxon>Hyphomicrobiales</taxon>
        <taxon>Methylobacteriaceae</taxon>
        <taxon>Methylobacterium</taxon>
    </lineage>
</organism>
<keyword evidence="1" id="KW-1133">Transmembrane helix</keyword>
<accession>A0A7W6AHU0</accession>
<keyword evidence="1" id="KW-0472">Membrane</keyword>
<reference evidence="2 3" key="1">
    <citation type="submission" date="2020-08" db="EMBL/GenBank/DDBJ databases">
        <title>Genomic Encyclopedia of Type Strains, Phase IV (KMG-IV): sequencing the most valuable type-strain genomes for metagenomic binning, comparative biology and taxonomic classification.</title>
        <authorList>
            <person name="Goeker M."/>
        </authorList>
    </citation>
    <scope>NUCLEOTIDE SEQUENCE [LARGE SCALE GENOMIC DNA]</scope>
    <source>
        <strain evidence="2 3">DSM 24105</strain>
    </source>
</reference>
<gene>
    <name evidence="2" type="ORF">GGR33_002500</name>
</gene>
<evidence type="ECO:0000313" key="3">
    <source>
        <dbReference type="Proteomes" id="UP000517759"/>
    </source>
</evidence>
<name>A0A7W6AHU0_9HYPH</name>
<feature type="transmembrane region" description="Helical" evidence="1">
    <location>
        <begin position="7"/>
        <end position="28"/>
    </location>
</feature>
<evidence type="ECO:0000313" key="2">
    <source>
        <dbReference type="EMBL" id="MBB3902998.1"/>
    </source>
</evidence>